<evidence type="ECO:0000313" key="1">
    <source>
        <dbReference type="EMBL" id="ALG07274.1"/>
    </source>
</evidence>
<keyword evidence="2" id="KW-1185">Reference proteome</keyword>
<sequence length="272" mass="26641">MAQGLASIAAADGTQAMGPSDVTVLGGFPVFTTGLATAPSKRAELPAAGQNAGRLLLAAGGHVVRLADIAGYEGQADPDGAGAETNPDSVALTSSGAVVVDAAGNCLVRIAPNGTVSTVAVFPGQLADAPPQLGLPPGAKIPAQAVPTSVVQGPDGAFYVSQLTGFPFPAGRASVFRVVPGQAPTVYATGFTTIGDLAFDRDGTLYVLEIAHNGLLSGDLTGALIRVGPGGSHHVVTTALTAPGGLAVSGGAAYISDCGVCPGAGRVIRLPL</sequence>
<dbReference type="STRING" id="860235.AOZ06_10385"/>
<dbReference type="EMBL" id="CP012752">
    <property type="protein sequence ID" value="ALG07274.1"/>
    <property type="molecule type" value="Genomic_DNA"/>
</dbReference>
<name>A0A0N9HLP7_9PSEU</name>
<proteinExistence type="predicted"/>
<dbReference type="AlphaFoldDB" id="A0A0N9HLP7"/>
<dbReference type="KEGG" id="kphy:AOZ06_10385"/>
<dbReference type="InterPro" id="IPR011042">
    <property type="entry name" value="6-blade_b-propeller_TolB-like"/>
</dbReference>
<dbReference type="Gene3D" id="2.120.10.30">
    <property type="entry name" value="TolB, C-terminal domain"/>
    <property type="match status" value="1"/>
</dbReference>
<evidence type="ECO:0000313" key="2">
    <source>
        <dbReference type="Proteomes" id="UP000063699"/>
    </source>
</evidence>
<evidence type="ECO:0008006" key="3">
    <source>
        <dbReference type="Google" id="ProtNLM"/>
    </source>
</evidence>
<gene>
    <name evidence="1" type="ORF">AOZ06_10385</name>
</gene>
<reference evidence="1 2" key="1">
    <citation type="submission" date="2015-07" db="EMBL/GenBank/DDBJ databases">
        <title>Genome sequencing of Kibdelosporangium phytohabitans.</title>
        <authorList>
            <person name="Qin S."/>
            <person name="Xing K."/>
        </authorList>
    </citation>
    <scope>NUCLEOTIDE SEQUENCE [LARGE SCALE GENOMIC DNA]</scope>
    <source>
        <strain evidence="1 2">KLBMP1111</strain>
    </source>
</reference>
<dbReference type="SUPFAM" id="SSF63829">
    <property type="entry name" value="Calcium-dependent phosphotriesterase"/>
    <property type="match status" value="1"/>
</dbReference>
<dbReference type="Proteomes" id="UP000063699">
    <property type="component" value="Chromosome"/>
</dbReference>
<protein>
    <recommendedName>
        <fullName evidence="3">ScyD/ScyE family protein</fullName>
    </recommendedName>
</protein>
<dbReference type="InterPro" id="IPR048031">
    <property type="entry name" value="ScyD/ScyE-like"/>
</dbReference>
<organism evidence="1 2">
    <name type="scientific">Kibdelosporangium phytohabitans</name>
    <dbReference type="NCBI Taxonomy" id="860235"/>
    <lineage>
        <taxon>Bacteria</taxon>
        <taxon>Bacillati</taxon>
        <taxon>Actinomycetota</taxon>
        <taxon>Actinomycetes</taxon>
        <taxon>Pseudonocardiales</taxon>
        <taxon>Pseudonocardiaceae</taxon>
        <taxon>Kibdelosporangium</taxon>
    </lineage>
</organism>
<dbReference type="NCBIfam" id="NF033206">
    <property type="entry name" value="ScyE_fam"/>
    <property type="match status" value="1"/>
</dbReference>
<accession>A0A0N9HLP7</accession>